<organism evidence="1 2">
    <name type="scientific">Alteraurantiacibacter palmitatis</name>
    <dbReference type="NCBI Taxonomy" id="2054628"/>
    <lineage>
        <taxon>Bacteria</taxon>
        <taxon>Pseudomonadati</taxon>
        <taxon>Pseudomonadota</taxon>
        <taxon>Alphaproteobacteria</taxon>
        <taxon>Sphingomonadales</taxon>
        <taxon>Erythrobacteraceae</taxon>
        <taxon>Alteraurantiacibacter</taxon>
    </lineage>
</organism>
<keyword evidence="2" id="KW-1185">Reference proteome</keyword>
<proteinExistence type="predicted"/>
<dbReference type="NCBIfam" id="TIGR04256">
    <property type="entry name" value="GxxExxY"/>
    <property type="match status" value="1"/>
</dbReference>
<accession>A0ABV7E375</accession>
<protein>
    <submittedName>
        <fullName evidence="1">GxxExxY protein</fullName>
    </submittedName>
</protein>
<dbReference type="RefSeq" id="WP_377922722.1">
    <property type="nucleotide sequence ID" value="NZ_JBANRO010000005.1"/>
</dbReference>
<dbReference type="InterPro" id="IPR026350">
    <property type="entry name" value="GxxExxY"/>
</dbReference>
<name>A0ABV7E375_9SPHN</name>
<sequence>MAETAVMKSIDEISGIVVATAIAIHRDLGPGLLESVYEVVLAGRLEDAGLKVARQVPVPLTLDGRHFDVAFRIDILVEDRLILEIKAVEQLSKAHTRQMLTYLRLFRQPLGLLLNFSGATMKEGIRRIVNDYRPE</sequence>
<comment type="caution">
    <text evidence="1">The sequence shown here is derived from an EMBL/GenBank/DDBJ whole genome shotgun (WGS) entry which is preliminary data.</text>
</comment>
<dbReference type="InterPro" id="IPR011604">
    <property type="entry name" value="PDDEXK-like_dom_sf"/>
</dbReference>
<dbReference type="EMBL" id="JBHRST010000004">
    <property type="protein sequence ID" value="MFC3096993.1"/>
    <property type="molecule type" value="Genomic_DNA"/>
</dbReference>
<dbReference type="Proteomes" id="UP001595456">
    <property type="component" value="Unassembled WGS sequence"/>
</dbReference>
<gene>
    <name evidence="1" type="ORF">ACFODU_04180</name>
</gene>
<evidence type="ECO:0000313" key="2">
    <source>
        <dbReference type="Proteomes" id="UP001595456"/>
    </source>
</evidence>
<dbReference type="Gene3D" id="3.90.320.10">
    <property type="match status" value="1"/>
</dbReference>
<reference evidence="2" key="1">
    <citation type="journal article" date="2019" name="Int. J. Syst. Evol. Microbiol.">
        <title>The Global Catalogue of Microorganisms (GCM) 10K type strain sequencing project: providing services to taxonomists for standard genome sequencing and annotation.</title>
        <authorList>
            <consortium name="The Broad Institute Genomics Platform"/>
            <consortium name="The Broad Institute Genome Sequencing Center for Infectious Disease"/>
            <person name="Wu L."/>
            <person name="Ma J."/>
        </authorList>
    </citation>
    <scope>NUCLEOTIDE SEQUENCE [LARGE SCALE GENOMIC DNA]</scope>
    <source>
        <strain evidence="2">KCTC 52607</strain>
    </source>
</reference>
<dbReference type="Pfam" id="PF13366">
    <property type="entry name" value="PDDEXK_3"/>
    <property type="match status" value="1"/>
</dbReference>
<evidence type="ECO:0000313" key="1">
    <source>
        <dbReference type="EMBL" id="MFC3096993.1"/>
    </source>
</evidence>